<evidence type="ECO:0000313" key="2">
    <source>
        <dbReference type="Proteomes" id="UP000198761"/>
    </source>
</evidence>
<dbReference type="STRING" id="933059.SAMN04488103_102636"/>
<evidence type="ECO:0008006" key="3">
    <source>
        <dbReference type="Google" id="ProtNLM"/>
    </source>
</evidence>
<name>A0A1H8CVP8_9RHOB</name>
<gene>
    <name evidence="1" type="ORF">SAMN04488103_102636</name>
</gene>
<evidence type="ECO:0000313" key="1">
    <source>
        <dbReference type="EMBL" id="SEM98959.1"/>
    </source>
</evidence>
<sequence length="248" mass="28048">MTEPFEQPPFPVAALGSSSTEVFDYIFGDTPLYHPLWAGGWSARGLRAEVEGGFLASTVAKLPRNTRILLNFGATDICFNLPHKVREEWFYDYPAFLVEIVDGISRAHAVLSQMGFDRITAIFASPVVALPRSYWVEMDALFLPPAQLGRMYRDTARLAIARGLPVIDLIDRLIVSPERPVLRPALTRKQPNHHASFIATQEAIWAGIRHLPDLPPPRTPFHHTHYPHQPYPLGMWRLTGQPRPRTTR</sequence>
<dbReference type="EMBL" id="FOCE01000002">
    <property type="protein sequence ID" value="SEM98959.1"/>
    <property type="molecule type" value="Genomic_DNA"/>
</dbReference>
<keyword evidence="2" id="KW-1185">Reference proteome</keyword>
<dbReference type="Proteomes" id="UP000198761">
    <property type="component" value="Unassembled WGS sequence"/>
</dbReference>
<proteinExistence type="predicted"/>
<dbReference type="AlphaFoldDB" id="A0A1H8CVP8"/>
<dbReference type="OrthoDB" id="7843726at2"/>
<organism evidence="1 2">
    <name type="scientific">Gemmobacter aquatilis</name>
    <dbReference type="NCBI Taxonomy" id="933059"/>
    <lineage>
        <taxon>Bacteria</taxon>
        <taxon>Pseudomonadati</taxon>
        <taxon>Pseudomonadota</taxon>
        <taxon>Alphaproteobacteria</taxon>
        <taxon>Rhodobacterales</taxon>
        <taxon>Paracoccaceae</taxon>
        <taxon>Gemmobacter</taxon>
    </lineage>
</organism>
<protein>
    <recommendedName>
        <fullName evidence="3">SGNH/GDSL hydrolase family protein</fullName>
    </recommendedName>
</protein>
<reference evidence="1 2" key="1">
    <citation type="submission" date="2016-10" db="EMBL/GenBank/DDBJ databases">
        <authorList>
            <person name="de Groot N.N."/>
        </authorList>
    </citation>
    <scope>NUCLEOTIDE SEQUENCE [LARGE SCALE GENOMIC DNA]</scope>
    <source>
        <strain evidence="1 2">DSM 3857</strain>
    </source>
</reference>
<dbReference type="RefSeq" id="WP_091298928.1">
    <property type="nucleotide sequence ID" value="NZ_FOCE01000002.1"/>
</dbReference>
<accession>A0A1H8CVP8</accession>